<sequence length="371" mass="40559">MYVADILVSPKNYALVIVEFVFTILAIVFVTLRIFTRLWIVKGIGFDDGFIVLSTLGTVGFLVAVMEQIRFGLGNPPDPTLLSPFIQATTASVISYTICHLAVKLSISIQCLRIFTTPVARRIFIAMILFLSVYGTLCLLLTVLTCWPVQKYWDDSIPGKCLDNRVMRYAFAGINIVNDVVLLIAPMPFLKNLQMARRAKYALMGVFAAGGVACAIAVVRLYSLWAYSSVPFPQRPVKGIEIAIWSGLECNIAILCACIPSLKPLLAKVFPGLVGSLSGTKYGHSKSNSSSQGRSTHASSHSRHVSRSRGHTISELDPPGRIGGIQVQRSFEMRAVAPSDDDSDKDLMTGTVSAYHSEIYAGIARETPARY</sequence>
<accession>A0ACC0URQ7</accession>
<name>A0ACC0URQ7_9HYPO</name>
<keyword evidence="2" id="KW-1185">Reference proteome</keyword>
<evidence type="ECO:0000313" key="1">
    <source>
        <dbReference type="EMBL" id="KAI9896766.1"/>
    </source>
</evidence>
<reference evidence="1" key="1">
    <citation type="submission" date="2022-10" db="EMBL/GenBank/DDBJ databases">
        <title>Complete Genome of Trichothecium roseum strain YXFP-22015, a Plant Pathogen Isolated from Citrus.</title>
        <authorList>
            <person name="Wang Y."/>
            <person name="Zhu L."/>
        </authorList>
    </citation>
    <scope>NUCLEOTIDE SEQUENCE</scope>
    <source>
        <strain evidence="1">YXFP-22015</strain>
    </source>
</reference>
<gene>
    <name evidence="1" type="ORF">N3K66_007788</name>
</gene>
<comment type="caution">
    <text evidence="1">The sequence shown here is derived from an EMBL/GenBank/DDBJ whole genome shotgun (WGS) entry which is preliminary data.</text>
</comment>
<dbReference type="EMBL" id="CM047947">
    <property type="protein sequence ID" value="KAI9896766.1"/>
    <property type="molecule type" value="Genomic_DNA"/>
</dbReference>
<evidence type="ECO:0000313" key="2">
    <source>
        <dbReference type="Proteomes" id="UP001163324"/>
    </source>
</evidence>
<protein>
    <submittedName>
        <fullName evidence="1">Uncharacterized protein</fullName>
    </submittedName>
</protein>
<organism evidence="1 2">
    <name type="scientific">Trichothecium roseum</name>
    <dbReference type="NCBI Taxonomy" id="47278"/>
    <lineage>
        <taxon>Eukaryota</taxon>
        <taxon>Fungi</taxon>
        <taxon>Dikarya</taxon>
        <taxon>Ascomycota</taxon>
        <taxon>Pezizomycotina</taxon>
        <taxon>Sordariomycetes</taxon>
        <taxon>Hypocreomycetidae</taxon>
        <taxon>Hypocreales</taxon>
        <taxon>Hypocreales incertae sedis</taxon>
        <taxon>Trichothecium</taxon>
    </lineage>
</organism>
<proteinExistence type="predicted"/>
<dbReference type="Proteomes" id="UP001163324">
    <property type="component" value="Chromosome 8"/>
</dbReference>